<proteinExistence type="predicted"/>
<protein>
    <submittedName>
        <fullName evidence="1">Uncharacterized protein</fullName>
    </submittedName>
</protein>
<sequence>MATHKQTVEFWRWERNPSLQTSPPLAFQGPWMDACS</sequence>
<dbReference type="AlphaFoldDB" id="A0A9Q1AHC2"/>
<dbReference type="EMBL" id="JAPFFM010000002">
    <property type="protein sequence ID" value="KAJ6771223.1"/>
    <property type="molecule type" value="Genomic_DNA"/>
</dbReference>
<accession>A0A9Q1AHC2</accession>
<gene>
    <name evidence="1" type="ORF">OIU74_017619</name>
</gene>
<reference evidence="1" key="2">
    <citation type="journal article" date="2023" name="Int. J. Mol. Sci.">
        <title>De Novo Assembly and Annotation of 11 Diverse Shrub Willow (Salix) Genomes Reveals Novel Gene Organization in Sex-Linked Regions.</title>
        <authorList>
            <person name="Hyden B."/>
            <person name="Feng K."/>
            <person name="Yates T.B."/>
            <person name="Jawdy S."/>
            <person name="Cereghino C."/>
            <person name="Smart L.B."/>
            <person name="Muchero W."/>
        </authorList>
    </citation>
    <scope>NUCLEOTIDE SEQUENCE</scope>
    <source>
        <tissue evidence="1">Shoot tip</tissue>
    </source>
</reference>
<dbReference type="Proteomes" id="UP001151752">
    <property type="component" value="Chromosome 10"/>
</dbReference>
<keyword evidence="2" id="KW-1185">Reference proteome</keyword>
<evidence type="ECO:0000313" key="2">
    <source>
        <dbReference type="Proteomes" id="UP001151752"/>
    </source>
</evidence>
<organism evidence="1 2">
    <name type="scientific">Salix koriyanagi</name>
    <dbReference type="NCBI Taxonomy" id="2511006"/>
    <lineage>
        <taxon>Eukaryota</taxon>
        <taxon>Viridiplantae</taxon>
        <taxon>Streptophyta</taxon>
        <taxon>Embryophyta</taxon>
        <taxon>Tracheophyta</taxon>
        <taxon>Spermatophyta</taxon>
        <taxon>Magnoliopsida</taxon>
        <taxon>eudicotyledons</taxon>
        <taxon>Gunneridae</taxon>
        <taxon>Pentapetalae</taxon>
        <taxon>rosids</taxon>
        <taxon>fabids</taxon>
        <taxon>Malpighiales</taxon>
        <taxon>Salicaceae</taxon>
        <taxon>Saliceae</taxon>
        <taxon>Salix</taxon>
    </lineage>
</organism>
<name>A0A9Q1AHC2_9ROSI</name>
<comment type="caution">
    <text evidence="1">The sequence shown here is derived from an EMBL/GenBank/DDBJ whole genome shotgun (WGS) entry which is preliminary data.</text>
</comment>
<evidence type="ECO:0000313" key="1">
    <source>
        <dbReference type="EMBL" id="KAJ6771223.1"/>
    </source>
</evidence>
<reference evidence="1" key="1">
    <citation type="submission" date="2022-11" db="EMBL/GenBank/DDBJ databases">
        <authorList>
            <person name="Hyden B.L."/>
            <person name="Feng K."/>
            <person name="Yates T."/>
            <person name="Jawdy S."/>
            <person name="Smart L.B."/>
            <person name="Muchero W."/>
        </authorList>
    </citation>
    <scope>NUCLEOTIDE SEQUENCE</scope>
    <source>
        <tissue evidence="1">Shoot tip</tissue>
    </source>
</reference>